<sequence>MTVRVNFYSSFLKQTAGRETLTLEETPKTVGELLDLLAGKLGKRFQELVYDPRQKAFKRAIVLLVNGHSIKMLNGLDTPLSPGDNVSIDAVDVVEVVGGG</sequence>
<dbReference type="InterPro" id="IPR003749">
    <property type="entry name" value="ThiS/MoaD-like"/>
</dbReference>
<dbReference type="PANTHER" id="PTHR38031">
    <property type="entry name" value="SULFUR CARRIER PROTEIN SLR0821-RELATED"/>
    <property type="match status" value="1"/>
</dbReference>
<dbReference type="PANTHER" id="PTHR38031:SF1">
    <property type="entry name" value="SULFUR CARRIER PROTEIN CYSO"/>
    <property type="match status" value="1"/>
</dbReference>
<comment type="caution">
    <text evidence="1">The sequence shown here is derived from an EMBL/GenBank/DDBJ whole genome shotgun (WGS) entry which is preliminary data.</text>
</comment>
<gene>
    <name evidence="1" type="ORF">ENM11_05375</name>
</gene>
<dbReference type="AlphaFoldDB" id="A0A7C5Q6W1"/>
<dbReference type="InterPro" id="IPR012675">
    <property type="entry name" value="Beta-grasp_dom_sf"/>
</dbReference>
<evidence type="ECO:0000313" key="1">
    <source>
        <dbReference type="EMBL" id="HHK68567.1"/>
    </source>
</evidence>
<proteinExistence type="predicted"/>
<protein>
    <submittedName>
        <fullName evidence="1">Molybdopterin synthase sulfur carrier subunit</fullName>
    </submittedName>
</protein>
<dbReference type="EMBL" id="DRWN01000043">
    <property type="protein sequence ID" value="HHK68567.1"/>
    <property type="molecule type" value="Genomic_DNA"/>
</dbReference>
<accession>A0A7C5Q6W1</accession>
<name>A0A7C5Q6W1_CALS0</name>
<dbReference type="InterPro" id="IPR016155">
    <property type="entry name" value="Mopterin_synth/thiamin_S_b"/>
</dbReference>
<organism evidence="1">
    <name type="scientific">Caldiarchaeum subterraneum</name>
    <dbReference type="NCBI Taxonomy" id="311458"/>
    <lineage>
        <taxon>Archaea</taxon>
        <taxon>Nitrososphaerota</taxon>
        <taxon>Candidatus Caldarchaeales</taxon>
        <taxon>Candidatus Caldarchaeaceae</taxon>
        <taxon>Candidatus Caldarchaeum</taxon>
    </lineage>
</organism>
<dbReference type="InterPro" id="IPR052045">
    <property type="entry name" value="Sulfur_Carrier/Prot_Modifier"/>
</dbReference>
<dbReference type="CDD" id="cd17040">
    <property type="entry name" value="Ubl_MoaD_like"/>
    <property type="match status" value="1"/>
</dbReference>
<dbReference type="Pfam" id="PF02597">
    <property type="entry name" value="ThiS"/>
    <property type="match status" value="1"/>
</dbReference>
<dbReference type="Gene3D" id="3.10.20.30">
    <property type="match status" value="1"/>
</dbReference>
<dbReference type="SUPFAM" id="SSF54285">
    <property type="entry name" value="MoaD/ThiS"/>
    <property type="match status" value="1"/>
</dbReference>
<reference evidence="1" key="1">
    <citation type="journal article" date="2020" name="mSystems">
        <title>Genome- and Community-Level Interaction Insights into Carbon Utilization and Element Cycling Functions of Hydrothermarchaeota in Hydrothermal Sediment.</title>
        <authorList>
            <person name="Zhou Z."/>
            <person name="Liu Y."/>
            <person name="Xu W."/>
            <person name="Pan J."/>
            <person name="Luo Z.H."/>
            <person name="Li M."/>
        </authorList>
    </citation>
    <scope>NUCLEOTIDE SEQUENCE [LARGE SCALE GENOMIC DNA]</scope>
    <source>
        <strain evidence="1">SpSt-1056</strain>
    </source>
</reference>